<comment type="caution">
    <text evidence="8">The sequence shown here is derived from an EMBL/GenBank/DDBJ whole genome shotgun (WGS) entry which is preliminary data.</text>
</comment>
<dbReference type="PANTHER" id="PTHR43047">
    <property type="entry name" value="TWO-COMPONENT HISTIDINE PROTEIN KINASE"/>
    <property type="match status" value="1"/>
</dbReference>
<evidence type="ECO:0000256" key="5">
    <source>
        <dbReference type="ARBA" id="ARBA00022777"/>
    </source>
</evidence>
<dbReference type="AlphaFoldDB" id="A0A7X2MIH2"/>
<dbReference type="InterPro" id="IPR036890">
    <property type="entry name" value="HATPase_C_sf"/>
</dbReference>
<feature type="domain" description="Histidine kinase" evidence="7">
    <location>
        <begin position="210"/>
        <end position="419"/>
    </location>
</feature>
<organism evidence="8 9">
    <name type="scientific">Enterobacter agglomerans</name>
    <name type="common">Erwinia herbicola</name>
    <name type="synonym">Pantoea agglomerans</name>
    <dbReference type="NCBI Taxonomy" id="549"/>
    <lineage>
        <taxon>Bacteria</taxon>
        <taxon>Pseudomonadati</taxon>
        <taxon>Pseudomonadota</taxon>
        <taxon>Gammaproteobacteria</taxon>
        <taxon>Enterobacterales</taxon>
        <taxon>Erwiniaceae</taxon>
        <taxon>Pantoea</taxon>
        <taxon>Pantoea agglomerans group</taxon>
    </lineage>
</organism>
<dbReference type="EC" id="2.7.13.3" evidence="2"/>
<sequence>MKGKKTAVFIGLVLTLLFGGSVYLTVMKFNEVKNQYRSIAPTLDNYSTAEILFLAFERTRTAVYKTENPNAFLISKSVFDSKLLILRNKYNYSGTFYYEPDFISALSNIEKQSADLGALYNPENPSSTKAMLLSKMDEMQPALIDLQQIIYRIQIKNFERVKKIISDNSMSAETTALASICLLFLLMILLWVHISKLKSAIKGKNIFISAIYHEMSGSIQKIQLACDMIDPREGMLATQKYLAKISFHSKKLFQQTKEILEFSKIEIGNVGLNLTTFRLNEIIESSMSLFNETTNKLQFHVNLPETLIRTDKQKLISIIHNLIDNSNKNTSNGLIDVRLRLTDRILMIRVSDNGCGFDMRKLKFLYKPFNQGAESETRQGLGLGLTIVNSYIKTMSGSIKAHSEIGKGTTFTLRIPVSRVS</sequence>
<evidence type="ECO:0000256" key="3">
    <source>
        <dbReference type="ARBA" id="ARBA00022553"/>
    </source>
</evidence>
<evidence type="ECO:0000259" key="7">
    <source>
        <dbReference type="PROSITE" id="PS50109"/>
    </source>
</evidence>
<evidence type="ECO:0000313" key="8">
    <source>
        <dbReference type="EMBL" id="MSE13805.1"/>
    </source>
</evidence>
<dbReference type="PRINTS" id="PR00344">
    <property type="entry name" value="BCTRLSENSOR"/>
</dbReference>
<dbReference type="InterPro" id="IPR005467">
    <property type="entry name" value="His_kinase_dom"/>
</dbReference>
<keyword evidence="6" id="KW-0472">Membrane</keyword>
<reference evidence="8 9" key="1">
    <citation type="submission" date="2019-11" db="EMBL/GenBank/DDBJ databases">
        <title>Draft Genome Sequence of Plant Growth-Promoting Rhizosphere-Associated Bacteria.</title>
        <authorList>
            <person name="Vasilyev I.Y."/>
            <person name="Radchenko V."/>
            <person name="Ilnitskaya E.V."/>
        </authorList>
    </citation>
    <scope>NUCLEOTIDE SEQUENCE [LARGE SCALE GENOMIC DNA]</scope>
    <source>
        <strain evidence="8 9">VRA_MhP_f</strain>
    </source>
</reference>
<evidence type="ECO:0000313" key="9">
    <source>
        <dbReference type="Proteomes" id="UP000461948"/>
    </source>
</evidence>
<protein>
    <recommendedName>
        <fullName evidence="2">histidine kinase</fullName>
        <ecNumber evidence="2">2.7.13.3</ecNumber>
    </recommendedName>
</protein>
<dbReference type="InterPro" id="IPR036097">
    <property type="entry name" value="HisK_dim/P_sf"/>
</dbReference>
<evidence type="ECO:0000256" key="2">
    <source>
        <dbReference type="ARBA" id="ARBA00012438"/>
    </source>
</evidence>
<dbReference type="PANTHER" id="PTHR43047:SF72">
    <property type="entry name" value="OSMOSENSING HISTIDINE PROTEIN KINASE SLN1"/>
    <property type="match status" value="1"/>
</dbReference>
<keyword evidence="6" id="KW-0812">Transmembrane</keyword>
<dbReference type="GO" id="GO:0005886">
    <property type="term" value="C:plasma membrane"/>
    <property type="evidence" value="ECO:0007669"/>
    <property type="project" value="TreeGrafter"/>
</dbReference>
<dbReference type="EMBL" id="WKLC01000014">
    <property type="protein sequence ID" value="MSE13805.1"/>
    <property type="molecule type" value="Genomic_DNA"/>
</dbReference>
<keyword evidence="3" id="KW-0597">Phosphoprotein</keyword>
<dbReference type="Proteomes" id="UP000461948">
    <property type="component" value="Unassembled WGS sequence"/>
</dbReference>
<evidence type="ECO:0000256" key="6">
    <source>
        <dbReference type="SAM" id="Phobius"/>
    </source>
</evidence>
<dbReference type="GO" id="GO:0009927">
    <property type="term" value="F:histidine phosphotransfer kinase activity"/>
    <property type="evidence" value="ECO:0007669"/>
    <property type="project" value="TreeGrafter"/>
</dbReference>
<evidence type="ECO:0000256" key="1">
    <source>
        <dbReference type="ARBA" id="ARBA00000085"/>
    </source>
</evidence>
<comment type="catalytic activity">
    <reaction evidence="1">
        <text>ATP + protein L-histidine = ADP + protein N-phospho-L-histidine.</text>
        <dbReference type="EC" id="2.7.13.3"/>
    </reaction>
</comment>
<dbReference type="GO" id="GO:0000155">
    <property type="term" value="F:phosphorelay sensor kinase activity"/>
    <property type="evidence" value="ECO:0007669"/>
    <property type="project" value="InterPro"/>
</dbReference>
<dbReference type="SUPFAM" id="SSF55874">
    <property type="entry name" value="ATPase domain of HSP90 chaperone/DNA topoisomerase II/histidine kinase"/>
    <property type="match status" value="1"/>
</dbReference>
<dbReference type="SMART" id="SM00387">
    <property type="entry name" value="HATPase_c"/>
    <property type="match status" value="1"/>
</dbReference>
<evidence type="ECO:0000256" key="4">
    <source>
        <dbReference type="ARBA" id="ARBA00022679"/>
    </source>
</evidence>
<dbReference type="SUPFAM" id="SSF47384">
    <property type="entry name" value="Homodimeric domain of signal transducing histidine kinase"/>
    <property type="match status" value="1"/>
</dbReference>
<accession>A0A7X2MIH2</accession>
<gene>
    <name evidence="8" type="ORF">GKC49_01140</name>
</gene>
<dbReference type="InterPro" id="IPR004358">
    <property type="entry name" value="Sig_transdc_His_kin-like_C"/>
</dbReference>
<dbReference type="Gene3D" id="3.30.565.10">
    <property type="entry name" value="Histidine kinase-like ATPase, C-terminal domain"/>
    <property type="match status" value="1"/>
</dbReference>
<name>A0A7X2MIH2_ENTAG</name>
<dbReference type="InterPro" id="IPR003594">
    <property type="entry name" value="HATPase_dom"/>
</dbReference>
<dbReference type="RefSeq" id="WP_187495354.1">
    <property type="nucleotide sequence ID" value="NZ_JACSWY010000018.1"/>
</dbReference>
<keyword evidence="6" id="KW-1133">Transmembrane helix</keyword>
<keyword evidence="5 8" id="KW-0418">Kinase</keyword>
<proteinExistence type="predicted"/>
<feature type="transmembrane region" description="Helical" evidence="6">
    <location>
        <begin position="176"/>
        <end position="194"/>
    </location>
</feature>
<keyword evidence="4" id="KW-0808">Transferase</keyword>
<dbReference type="Pfam" id="PF02518">
    <property type="entry name" value="HATPase_c"/>
    <property type="match status" value="1"/>
</dbReference>
<dbReference type="PROSITE" id="PS50109">
    <property type="entry name" value="HIS_KIN"/>
    <property type="match status" value="1"/>
</dbReference>